<dbReference type="PROSITE" id="PS50966">
    <property type="entry name" value="ZF_SWIM"/>
    <property type="match status" value="1"/>
</dbReference>
<evidence type="ECO:0000256" key="1">
    <source>
        <dbReference type="ARBA" id="ARBA00022723"/>
    </source>
</evidence>
<dbReference type="GO" id="GO:0008270">
    <property type="term" value="F:zinc ion binding"/>
    <property type="evidence" value="ECO:0007669"/>
    <property type="project" value="UniProtKB-KW"/>
</dbReference>
<dbReference type="InterPro" id="IPR006564">
    <property type="entry name" value="Znf_PMZ"/>
</dbReference>
<sequence length="728" mass="82985">MDGELIGELVENKLSYNELVEKTYRLTTGIDRNIYDIILYGVIKLRSRWTKYRVKRDNDIDFVFHDDSPIKEIYVDMEKRVDERGDGHVHKLPPLFFKYDNVGCYTVDSDTEDEKPNDNDYPSSPDDTFVRVEQGAGVEDGIGGTKICGGAREVTFGGPSHDPFPIAPSCWILPCVGRYSFNTTPATSTSQDGPFFIGKNFEDKHELTIELGLYAMRERGANICPKDIIRDIREKHDVELLYTKAWKATQHAQSTVYGKADESYQFLPSYFHMLAEANPGTVTAIETDQQNRFLYAFLSFRQSLLGFQSVIRPVIAIDATYLKSDYRGVMFVATCKDGTDMFYPLAFGFGDGETDEAWTWFLLHIREVIGTPEYLVVISDRHNSIANGMRNVYPTVPHCICYYHLKQNLKKEAPKRGNVMQLYKLARYSYRTEVCDKYLTNISNIHRRAFDYLVDVGVERWSLEYCPEKRYGFMTTNIAEVINAATKEARKLPITSLVEFLRDLMQKWFNNRRKAANKGSSILIDFALEHGKKIQEKSQQCVVQPIDYTKYAVKDNKGIVWIVDLELRTCTCRKFDLDMLPCAHAIAVCRHIRGPKERLCSDYFTTQWLQTAYAPSIHPVPHPSSWVLLEHVSSCIVHPSEGRRPSGRPKKIRIRSSLEGPETRVCTNCGESGHNPITCTKPRKTLSISKSSSSSVGQKPSVRRQRACGRCEVIGHNIQTCSSVEAKP</sequence>
<dbReference type="AlphaFoldDB" id="A0AAE0AKZ8"/>
<accession>A0AAE0AKZ8</accession>
<evidence type="ECO:0000256" key="2">
    <source>
        <dbReference type="ARBA" id="ARBA00022771"/>
    </source>
</evidence>
<dbReference type="Gene3D" id="4.10.60.10">
    <property type="entry name" value="Zinc finger, CCHC-type"/>
    <property type="match status" value="1"/>
</dbReference>
<keyword evidence="8" id="KW-1185">Reference proteome</keyword>
<reference evidence="7" key="1">
    <citation type="journal article" date="2023" name="Plant J.">
        <title>Genome sequences and population genomics provide insights into the demographic history, inbreeding, and mutation load of two 'living fossil' tree species of Dipteronia.</title>
        <authorList>
            <person name="Feng Y."/>
            <person name="Comes H.P."/>
            <person name="Chen J."/>
            <person name="Zhu S."/>
            <person name="Lu R."/>
            <person name="Zhang X."/>
            <person name="Li P."/>
            <person name="Qiu J."/>
            <person name="Olsen K.M."/>
            <person name="Qiu Y."/>
        </authorList>
    </citation>
    <scope>NUCLEOTIDE SEQUENCE</scope>
    <source>
        <strain evidence="7">NBL</strain>
    </source>
</reference>
<evidence type="ECO:0000259" key="6">
    <source>
        <dbReference type="PROSITE" id="PS50966"/>
    </source>
</evidence>
<evidence type="ECO:0000256" key="3">
    <source>
        <dbReference type="ARBA" id="ARBA00022833"/>
    </source>
</evidence>
<comment type="caution">
    <text evidence="7">The sequence shown here is derived from an EMBL/GenBank/DDBJ whole genome shotgun (WGS) entry which is preliminary data.</text>
</comment>
<keyword evidence="3" id="KW-0862">Zinc</keyword>
<dbReference type="InterPro" id="IPR018289">
    <property type="entry name" value="MULE_transposase_dom"/>
</dbReference>
<evidence type="ECO:0000313" key="8">
    <source>
        <dbReference type="Proteomes" id="UP001281410"/>
    </source>
</evidence>
<keyword evidence="2 4" id="KW-0863">Zinc-finger</keyword>
<protein>
    <recommendedName>
        <fullName evidence="6">SWIM-type domain-containing protein</fullName>
    </recommendedName>
</protein>
<evidence type="ECO:0000256" key="4">
    <source>
        <dbReference type="PROSITE-ProRule" id="PRU00325"/>
    </source>
</evidence>
<dbReference type="InterPro" id="IPR007527">
    <property type="entry name" value="Znf_SWIM"/>
</dbReference>
<dbReference type="SMART" id="SM00575">
    <property type="entry name" value="ZnF_PMZ"/>
    <property type="match status" value="1"/>
</dbReference>
<proteinExistence type="predicted"/>
<dbReference type="Pfam" id="PF10551">
    <property type="entry name" value="MULE"/>
    <property type="match status" value="1"/>
</dbReference>
<name>A0AAE0AKZ8_9ROSI</name>
<dbReference type="EMBL" id="JANJYJ010000004">
    <property type="protein sequence ID" value="KAK3219357.1"/>
    <property type="molecule type" value="Genomic_DNA"/>
</dbReference>
<dbReference type="SUPFAM" id="SSF57756">
    <property type="entry name" value="Retrovirus zinc finger-like domains"/>
    <property type="match status" value="1"/>
</dbReference>
<dbReference type="Pfam" id="PF04434">
    <property type="entry name" value="SWIM"/>
    <property type="match status" value="1"/>
</dbReference>
<evidence type="ECO:0000256" key="5">
    <source>
        <dbReference type="SAM" id="MobiDB-lite"/>
    </source>
</evidence>
<dbReference type="PANTHER" id="PTHR31973">
    <property type="entry name" value="POLYPROTEIN, PUTATIVE-RELATED"/>
    <property type="match status" value="1"/>
</dbReference>
<feature type="region of interest" description="Disordered" evidence="5">
    <location>
        <begin position="108"/>
        <end position="127"/>
    </location>
</feature>
<dbReference type="GO" id="GO:0003676">
    <property type="term" value="F:nucleic acid binding"/>
    <property type="evidence" value="ECO:0007669"/>
    <property type="project" value="InterPro"/>
</dbReference>
<feature type="domain" description="SWIM-type" evidence="6">
    <location>
        <begin position="561"/>
        <end position="593"/>
    </location>
</feature>
<dbReference type="InterPro" id="IPR036875">
    <property type="entry name" value="Znf_CCHC_sf"/>
</dbReference>
<dbReference type="PANTHER" id="PTHR31973:SF195">
    <property type="entry name" value="MUDR FAMILY TRANSPOSASE"/>
    <property type="match status" value="1"/>
</dbReference>
<evidence type="ECO:0000313" key="7">
    <source>
        <dbReference type="EMBL" id="KAK3219357.1"/>
    </source>
</evidence>
<feature type="region of interest" description="Disordered" evidence="5">
    <location>
        <begin position="680"/>
        <end position="701"/>
    </location>
</feature>
<keyword evidence="1" id="KW-0479">Metal-binding</keyword>
<gene>
    <name evidence="7" type="ORF">Dsin_013327</name>
</gene>
<organism evidence="7 8">
    <name type="scientific">Dipteronia sinensis</name>
    <dbReference type="NCBI Taxonomy" id="43782"/>
    <lineage>
        <taxon>Eukaryota</taxon>
        <taxon>Viridiplantae</taxon>
        <taxon>Streptophyta</taxon>
        <taxon>Embryophyta</taxon>
        <taxon>Tracheophyta</taxon>
        <taxon>Spermatophyta</taxon>
        <taxon>Magnoliopsida</taxon>
        <taxon>eudicotyledons</taxon>
        <taxon>Gunneridae</taxon>
        <taxon>Pentapetalae</taxon>
        <taxon>rosids</taxon>
        <taxon>malvids</taxon>
        <taxon>Sapindales</taxon>
        <taxon>Sapindaceae</taxon>
        <taxon>Hippocastanoideae</taxon>
        <taxon>Acereae</taxon>
        <taxon>Dipteronia</taxon>
    </lineage>
</organism>
<dbReference type="Proteomes" id="UP001281410">
    <property type="component" value="Unassembled WGS sequence"/>
</dbReference>